<comment type="caution">
    <text evidence="1">The sequence shown here is derived from an EMBL/GenBank/DDBJ whole genome shotgun (WGS) entry which is preliminary data.</text>
</comment>
<name>A0ABU2NLC3_9ACTN</name>
<gene>
    <name evidence="1" type="ORF">RM572_00585</name>
</gene>
<proteinExistence type="predicted"/>
<accession>A0ABU2NLC3</accession>
<protein>
    <recommendedName>
        <fullName evidence="3">GNAT family N-acetyltransferase</fullName>
    </recommendedName>
</protein>
<evidence type="ECO:0000313" key="1">
    <source>
        <dbReference type="EMBL" id="MDT0377272.1"/>
    </source>
</evidence>
<keyword evidence="2" id="KW-1185">Reference proteome</keyword>
<dbReference type="EMBL" id="JAVREQ010000001">
    <property type="protein sequence ID" value="MDT0377272.1"/>
    <property type="molecule type" value="Genomic_DNA"/>
</dbReference>
<reference evidence="2" key="1">
    <citation type="submission" date="2023-07" db="EMBL/GenBank/DDBJ databases">
        <title>30 novel species of actinomycetes from the DSMZ collection.</title>
        <authorList>
            <person name="Nouioui I."/>
        </authorList>
    </citation>
    <scope>NUCLEOTIDE SEQUENCE [LARGE SCALE GENOMIC DNA]</scope>
    <source>
        <strain evidence="2">DSM 42041</strain>
    </source>
</reference>
<evidence type="ECO:0000313" key="2">
    <source>
        <dbReference type="Proteomes" id="UP001183414"/>
    </source>
</evidence>
<organism evidence="1 2">
    <name type="scientific">Streptomyces hazeniae</name>
    <dbReference type="NCBI Taxonomy" id="3075538"/>
    <lineage>
        <taxon>Bacteria</taxon>
        <taxon>Bacillati</taxon>
        <taxon>Actinomycetota</taxon>
        <taxon>Actinomycetes</taxon>
        <taxon>Kitasatosporales</taxon>
        <taxon>Streptomycetaceae</taxon>
        <taxon>Streptomyces</taxon>
    </lineage>
</organism>
<evidence type="ECO:0008006" key="3">
    <source>
        <dbReference type="Google" id="ProtNLM"/>
    </source>
</evidence>
<dbReference type="Proteomes" id="UP001183414">
    <property type="component" value="Unassembled WGS sequence"/>
</dbReference>
<sequence>MPTTTSTRTADQPARPRLTVRVTVNPVDPAAARAFAAEDRAYWADRYDTADTDED</sequence>
<dbReference type="RefSeq" id="WP_311671277.1">
    <property type="nucleotide sequence ID" value="NZ_JAVREQ010000001.1"/>
</dbReference>